<gene>
    <name evidence="2" type="ORF">OXD698_LOCUS38993</name>
</gene>
<protein>
    <submittedName>
        <fullName evidence="2">Uncharacterized protein</fullName>
    </submittedName>
</protein>
<keyword evidence="1" id="KW-0812">Transmembrane</keyword>
<reference evidence="2" key="1">
    <citation type="submission" date="2021-02" db="EMBL/GenBank/DDBJ databases">
        <authorList>
            <person name="Nowell W R."/>
        </authorList>
    </citation>
    <scope>NUCLEOTIDE SEQUENCE</scope>
</reference>
<evidence type="ECO:0000313" key="3">
    <source>
        <dbReference type="Proteomes" id="UP000663844"/>
    </source>
</evidence>
<accession>A0A819ZCD2</accession>
<feature type="non-terminal residue" evidence="2">
    <location>
        <position position="388"/>
    </location>
</feature>
<dbReference type="EMBL" id="CAJOAZ010007664">
    <property type="protein sequence ID" value="CAF4167861.1"/>
    <property type="molecule type" value="Genomic_DNA"/>
</dbReference>
<feature type="transmembrane region" description="Helical" evidence="1">
    <location>
        <begin position="24"/>
        <end position="50"/>
    </location>
</feature>
<evidence type="ECO:0000256" key="1">
    <source>
        <dbReference type="SAM" id="Phobius"/>
    </source>
</evidence>
<sequence length="388" mass="40019">MYAPLPAAVVRRNRETGFSASGPILAICCLGFVIFLIAATIVLALIPVYLSKRSGGSSSSSTPRYTMIMNPGTALPEGTLNSQSLSNINSAMNNALNLQSGSFVSESGTVATGGKRKRKREGFEIFRDRRAGTTQLYIVFHFNKQKCDKCGNMGYLQSIPSFPVTVVIFINSVQYTTTFTSTLVLTSTNNPSTSTAATASSGSSGSTSTSYALSFTAPANLPAGPVDAASLGPLGTSVAQSMGLADGAVVVDSATVTDSKRRRRRGFDITRERRGLHRLILAFHFNLILCSSCSNPAFTANIESTPVTISVTISVGGVSAPVAASGSVAPVVSTTTPVAGAVTTSTTTTATTTTATKTSATTTTATSTTSTKITATTTTATTTIATTT</sequence>
<keyword evidence="1" id="KW-1133">Transmembrane helix</keyword>
<comment type="caution">
    <text evidence="2">The sequence shown here is derived from an EMBL/GenBank/DDBJ whole genome shotgun (WGS) entry which is preliminary data.</text>
</comment>
<keyword evidence="1" id="KW-0472">Membrane</keyword>
<evidence type="ECO:0000313" key="2">
    <source>
        <dbReference type="EMBL" id="CAF4167861.1"/>
    </source>
</evidence>
<organism evidence="2 3">
    <name type="scientific">Adineta steineri</name>
    <dbReference type="NCBI Taxonomy" id="433720"/>
    <lineage>
        <taxon>Eukaryota</taxon>
        <taxon>Metazoa</taxon>
        <taxon>Spiralia</taxon>
        <taxon>Gnathifera</taxon>
        <taxon>Rotifera</taxon>
        <taxon>Eurotatoria</taxon>
        <taxon>Bdelloidea</taxon>
        <taxon>Adinetida</taxon>
        <taxon>Adinetidae</taxon>
        <taxon>Adineta</taxon>
    </lineage>
</organism>
<proteinExistence type="predicted"/>
<dbReference type="AlphaFoldDB" id="A0A819ZCD2"/>
<name>A0A819ZCD2_9BILA</name>
<dbReference type="Proteomes" id="UP000663844">
    <property type="component" value="Unassembled WGS sequence"/>
</dbReference>